<dbReference type="Gene3D" id="3.30.160.20">
    <property type="match status" value="1"/>
</dbReference>
<dbReference type="AlphaFoldDB" id="A0A195BT32"/>
<evidence type="ECO:0000256" key="3">
    <source>
        <dbReference type="ARBA" id="ARBA00022946"/>
    </source>
</evidence>
<evidence type="ECO:0000259" key="7">
    <source>
        <dbReference type="Pfam" id="PF05347"/>
    </source>
</evidence>
<feature type="coiled-coil region" evidence="5">
    <location>
        <begin position="181"/>
        <end position="208"/>
    </location>
</feature>
<evidence type="ECO:0000256" key="4">
    <source>
        <dbReference type="ARBA" id="ARBA00023128"/>
    </source>
</evidence>
<comment type="subcellular location">
    <subcellularLocation>
        <location evidence="1">Mitochondrion</location>
    </subcellularLocation>
</comment>
<evidence type="ECO:0000313" key="8">
    <source>
        <dbReference type="EMBL" id="KYM91128.1"/>
    </source>
</evidence>
<evidence type="ECO:0000256" key="5">
    <source>
        <dbReference type="SAM" id="Coils"/>
    </source>
</evidence>
<dbReference type="Proteomes" id="UP000078540">
    <property type="component" value="Unassembled WGS sequence"/>
</dbReference>
<accession>A0A195BT32</accession>
<dbReference type="InterPro" id="IPR045853">
    <property type="entry name" value="Pep_chain_release_fac_I_sf"/>
</dbReference>
<dbReference type="InterPro" id="IPR000352">
    <property type="entry name" value="Pep_chain_release_fac_I"/>
</dbReference>
<dbReference type="PANTHER" id="PTHR46203:SF1">
    <property type="entry name" value="MITOCHONDRIAL TRANSLATION RELEASE FACTOR IN RESCUE"/>
    <property type="match status" value="1"/>
</dbReference>
<gene>
    <name evidence="8" type="ORF">ALC53_01540</name>
</gene>
<organism evidence="8 9">
    <name type="scientific">Atta colombica</name>
    <dbReference type="NCBI Taxonomy" id="520822"/>
    <lineage>
        <taxon>Eukaryota</taxon>
        <taxon>Metazoa</taxon>
        <taxon>Ecdysozoa</taxon>
        <taxon>Arthropoda</taxon>
        <taxon>Hexapoda</taxon>
        <taxon>Insecta</taxon>
        <taxon>Pterygota</taxon>
        <taxon>Neoptera</taxon>
        <taxon>Endopterygota</taxon>
        <taxon>Hymenoptera</taxon>
        <taxon>Apocrita</taxon>
        <taxon>Aculeata</taxon>
        <taxon>Formicoidea</taxon>
        <taxon>Formicidae</taxon>
        <taxon>Myrmicinae</taxon>
        <taxon>Atta</taxon>
    </lineage>
</organism>
<keyword evidence="4" id="KW-0496">Mitochondrion</keyword>
<evidence type="ECO:0000259" key="6">
    <source>
        <dbReference type="Pfam" id="PF00472"/>
    </source>
</evidence>
<dbReference type="SUPFAM" id="SSF75620">
    <property type="entry name" value="Release factor"/>
    <property type="match status" value="1"/>
</dbReference>
<dbReference type="GO" id="GO:0005739">
    <property type="term" value="C:mitochondrion"/>
    <property type="evidence" value="ECO:0007669"/>
    <property type="project" value="UniProtKB-SubCell"/>
</dbReference>
<sequence>MSRQVVLKLYKDILRYGETLKFTDKKYFRYRIQTAFRTNKDLSDETAINFQLQKMLIKSVLTCLKFPNSISSLASCNKFLLLGIIFNFESIQVRKKSFKRYLDYSNVPKLDEADLEEQFIRGSGPGGQATNKTNNAVLLKHKPTGLVVKCHETRSQWDNKKRAREILVTKLDNLLNKECSIEAQIHALEKKQQMRKEYKRKKLNEMKKAFREREGLT</sequence>
<name>A0A195BT32_9HYME</name>
<feature type="domain" description="Complex 1 LYR protein" evidence="7">
    <location>
        <begin position="5"/>
        <end position="54"/>
    </location>
</feature>
<keyword evidence="5" id="KW-0175">Coiled coil</keyword>
<evidence type="ECO:0000313" key="9">
    <source>
        <dbReference type="Proteomes" id="UP000078540"/>
    </source>
</evidence>
<dbReference type="InterPro" id="IPR052405">
    <property type="entry name" value="Mito_Transl_Release_Factor"/>
</dbReference>
<proteinExistence type="inferred from homology"/>
<evidence type="ECO:0000256" key="1">
    <source>
        <dbReference type="ARBA" id="ARBA00004173"/>
    </source>
</evidence>
<dbReference type="EMBL" id="KQ976408">
    <property type="protein sequence ID" value="KYM91128.1"/>
    <property type="molecule type" value="Genomic_DNA"/>
</dbReference>
<protein>
    <submittedName>
        <fullName evidence="8">Uncharacterized protein</fullName>
    </submittedName>
</protein>
<comment type="similarity">
    <text evidence="2">Belongs to the prokaryotic/mitochondrial release factor family.</text>
</comment>
<dbReference type="Pfam" id="PF00472">
    <property type="entry name" value="RF-1"/>
    <property type="match status" value="1"/>
</dbReference>
<dbReference type="Pfam" id="PF05347">
    <property type="entry name" value="Complex1_LYR"/>
    <property type="match status" value="1"/>
</dbReference>
<dbReference type="GO" id="GO:0003747">
    <property type="term" value="F:translation release factor activity"/>
    <property type="evidence" value="ECO:0007669"/>
    <property type="project" value="InterPro"/>
</dbReference>
<dbReference type="PANTHER" id="PTHR46203">
    <property type="entry name" value="PROBABLE PEPTIDE CHAIN RELEASE FACTOR C12ORF65"/>
    <property type="match status" value="1"/>
</dbReference>
<feature type="domain" description="Prokaryotic-type class I peptide chain release factors" evidence="6">
    <location>
        <begin position="109"/>
        <end position="205"/>
    </location>
</feature>
<keyword evidence="3" id="KW-0809">Transit peptide</keyword>
<reference evidence="8 9" key="1">
    <citation type="submission" date="2015-09" db="EMBL/GenBank/DDBJ databases">
        <title>Atta colombica WGS genome.</title>
        <authorList>
            <person name="Nygaard S."/>
            <person name="Hu H."/>
            <person name="Boomsma J."/>
            <person name="Zhang G."/>
        </authorList>
    </citation>
    <scope>NUCLEOTIDE SEQUENCE [LARGE SCALE GENOMIC DNA]</scope>
    <source>
        <strain evidence="8">Treedump-2</strain>
        <tissue evidence="8">Whole body</tissue>
    </source>
</reference>
<keyword evidence="9" id="KW-1185">Reference proteome</keyword>
<dbReference type="InterPro" id="IPR008011">
    <property type="entry name" value="Complex1_LYR_dom"/>
</dbReference>
<evidence type="ECO:0000256" key="2">
    <source>
        <dbReference type="ARBA" id="ARBA00010835"/>
    </source>
</evidence>